<comment type="caution">
    <text evidence="2">The sequence shown here is derived from an EMBL/GenBank/DDBJ whole genome shotgun (WGS) entry which is preliminary data.</text>
</comment>
<feature type="region of interest" description="Disordered" evidence="1">
    <location>
        <begin position="1"/>
        <end position="22"/>
    </location>
</feature>
<evidence type="ECO:0000313" key="3">
    <source>
        <dbReference type="Proteomes" id="UP000728647"/>
    </source>
</evidence>
<dbReference type="Proteomes" id="UP000728647">
    <property type="component" value="Unassembled WGS sequence"/>
</dbReference>
<protein>
    <submittedName>
        <fullName evidence="2">Uncharacterized protein</fullName>
    </submittedName>
</protein>
<evidence type="ECO:0000313" key="2">
    <source>
        <dbReference type="EMBL" id="NUB93547.1"/>
    </source>
</evidence>
<organism evidence="2 3">
    <name type="scientific">Haloterrigena gelatinilytica</name>
    <dbReference type="NCBI Taxonomy" id="2741724"/>
    <lineage>
        <taxon>Archaea</taxon>
        <taxon>Methanobacteriati</taxon>
        <taxon>Methanobacteriota</taxon>
        <taxon>Stenosarchaea group</taxon>
        <taxon>Halobacteria</taxon>
        <taxon>Halobacteriales</taxon>
        <taxon>Natrialbaceae</taxon>
        <taxon>Haloterrigena</taxon>
    </lineage>
</organism>
<dbReference type="AlphaFoldDB" id="A0A8J8GS71"/>
<evidence type="ECO:0000256" key="1">
    <source>
        <dbReference type="SAM" id="MobiDB-lite"/>
    </source>
</evidence>
<accession>A0A8J8GS71</accession>
<gene>
    <name evidence="2" type="ORF">HT576_21405</name>
</gene>
<dbReference type="EMBL" id="JABURA010000002">
    <property type="protein sequence ID" value="NUB93547.1"/>
    <property type="molecule type" value="Genomic_DNA"/>
</dbReference>
<reference evidence="2" key="1">
    <citation type="submission" date="2020-06" db="EMBL/GenBank/DDBJ databases">
        <title>Haloterrigena sp. nov., an extremely halophilic archaeon isolated from a saline sediment.</title>
        <authorList>
            <person name="Liu B.-B."/>
        </authorList>
    </citation>
    <scope>NUCLEOTIDE SEQUENCE</scope>
    <source>
        <strain evidence="2">SYSU A121-1</strain>
    </source>
</reference>
<name>A0A8J8GS71_9EURY</name>
<sequence length="45" mass="5142">MVVPGEESLEREREEDAADEERARRRIEAVLVSVLGAEMQKRTAE</sequence>
<feature type="compositionally biased region" description="Basic and acidic residues" evidence="1">
    <location>
        <begin position="8"/>
        <end position="22"/>
    </location>
</feature>
<proteinExistence type="predicted"/>